<dbReference type="CDD" id="cd00067">
    <property type="entry name" value="GAL4"/>
    <property type="match status" value="1"/>
</dbReference>
<dbReference type="GO" id="GO:0000976">
    <property type="term" value="F:transcription cis-regulatory region binding"/>
    <property type="evidence" value="ECO:0007669"/>
    <property type="project" value="TreeGrafter"/>
</dbReference>
<dbReference type="PROSITE" id="PS50048">
    <property type="entry name" value="ZN2_CY6_FUNGAL_2"/>
    <property type="match status" value="1"/>
</dbReference>
<dbReference type="EMBL" id="KZ613465">
    <property type="protein sequence ID" value="PMD27830.1"/>
    <property type="molecule type" value="Genomic_DNA"/>
</dbReference>
<evidence type="ECO:0000256" key="5">
    <source>
        <dbReference type="ARBA" id="ARBA00023242"/>
    </source>
</evidence>
<dbReference type="SUPFAM" id="SSF57701">
    <property type="entry name" value="Zn2/Cys6 DNA-binding domain"/>
    <property type="match status" value="1"/>
</dbReference>
<dbReference type="GO" id="GO:0000981">
    <property type="term" value="F:DNA-binding transcription factor activity, RNA polymerase II-specific"/>
    <property type="evidence" value="ECO:0007669"/>
    <property type="project" value="InterPro"/>
</dbReference>
<evidence type="ECO:0000313" key="9">
    <source>
        <dbReference type="Proteomes" id="UP000235672"/>
    </source>
</evidence>
<keyword evidence="4" id="KW-0804">Transcription</keyword>
<gene>
    <name evidence="8" type="ORF">NA56DRAFT_148557</name>
</gene>
<dbReference type="GO" id="GO:0008270">
    <property type="term" value="F:zinc ion binding"/>
    <property type="evidence" value="ECO:0007669"/>
    <property type="project" value="InterPro"/>
</dbReference>
<name>A0A2J6QNJ2_9HELO</name>
<dbReference type="OrthoDB" id="5226580at2759"/>
<organism evidence="8 9">
    <name type="scientific">Hyaloscypha hepaticicola</name>
    <dbReference type="NCBI Taxonomy" id="2082293"/>
    <lineage>
        <taxon>Eukaryota</taxon>
        <taxon>Fungi</taxon>
        <taxon>Dikarya</taxon>
        <taxon>Ascomycota</taxon>
        <taxon>Pezizomycotina</taxon>
        <taxon>Leotiomycetes</taxon>
        <taxon>Helotiales</taxon>
        <taxon>Hyaloscyphaceae</taxon>
        <taxon>Hyaloscypha</taxon>
    </lineage>
</organism>
<dbReference type="InterPro" id="IPR001138">
    <property type="entry name" value="Zn2Cys6_DnaBD"/>
</dbReference>
<dbReference type="InterPro" id="IPR036864">
    <property type="entry name" value="Zn2-C6_fun-type_DNA-bd_sf"/>
</dbReference>
<dbReference type="PROSITE" id="PS00463">
    <property type="entry name" value="ZN2_CY6_FUNGAL_1"/>
    <property type="match status" value="1"/>
</dbReference>
<dbReference type="CDD" id="cd12148">
    <property type="entry name" value="fungal_TF_MHR"/>
    <property type="match status" value="1"/>
</dbReference>
<keyword evidence="3" id="KW-0238">DNA-binding</keyword>
<evidence type="ECO:0000313" key="8">
    <source>
        <dbReference type="EMBL" id="PMD27830.1"/>
    </source>
</evidence>
<evidence type="ECO:0000256" key="3">
    <source>
        <dbReference type="ARBA" id="ARBA00023125"/>
    </source>
</evidence>
<dbReference type="GO" id="GO:0005634">
    <property type="term" value="C:nucleus"/>
    <property type="evidence" value="ECO:0007669"/>
    <property type="project" value="UniProtKB-SubCell"/>
</dbReference>
<dbReference type="InterPro" id="IPR051089">
    <property type="entry name" value="prtT"/>
</dbReference>
<keyword evidence="9" id="KW-1185">Reference proteome</keyword>
<evidence type="ECO:0000256" key="1">
    <source>
        <dbReference type="ARBA" id="ARBA00004123"/>
    </source>
</evidence>
<dbReference type="PANTHER" id="PTHR31845">
    <property type="entry name" value="FINGER DOMAIN PROTEIN, PUTATIVE-RELATED"/>
    <property type="match status" value="1"/>
</dbReference>
<dbReference type="Proteomes" id="UP000235672">
    <property type="component" value="Unassembled WGS sequence"/>
</dbReference>
<evidence type="ECO:0000259" key="7">
    <source>
        <dbReference type="PROSITE" id="PS50048"/>
    </source>
</evidence>
<evidence type="ECO:0000256" key="4">
    <source>
        <dbReference type="ARBA" id="ARBA00023163"/>
    </source>
</evidence>
<dbReference type="PANTHER" id="PTHR31845:SF10">
    <property type="entry name" value="ZN(II)2CYS6 TRANSCRIPTION FACTOR (EUROFUNG)"/>
    <property type="match status" value="1"/>
</dbReference>
<dbReference type="SMART" id="SM00066">
    <property type="entry name" value="GAL4"/>
    <property type="match status" value="1"/>
</dbReference>
<evidence type="ECO:0000256" key="6">
    <source>
        <dbReference type="SAM" id="MobiDB-lite"/>
    </source>
</evidence>
<proteinExistence type="predicted"/>
<feature type="compositionally biased region" description="Polar residues" evidence="6">
    <location>
        <begin position="155"/>
        <end position="178"/>
    </location>
</feature>
<comment type="subcellular location">
    <subcellularLocation>
        <location evidence="1">Nucleus</location>
    </subcellularLocation>
</comment>
<keyword evidence="5" id="KW-0539">Nucleus</keyword>
<reference evidence="8 9" key="1">
    <citation type="submission" date="2016-05" db="EMBL/GenBank/DDBJ databases">
        <title>A degradative enzymes factory behind the ericoid mycorrhizal symbiosis.</title>
        <authorList>
            <consortium name="DOE Joint Genome Institute"/>
            <person name="Martino E."/>
            <person name="Morin E."/>
            <person name="Grelet G."/>
            <person name="Kuo A."/>
            <person name="Kohler A."/>
            <person name="Daghino S."/>
            <person name="Barry K."/>
            <person name="Choi C."/>
            <person name="Cichocki N."/>
            <person name="Clum A."/>
            <person name="Copeland A."/>
            <person name="Hainaut M."/>
            <person name="Haridas S."/>
            <person name="Labutti K."/>
            <person name="Lindquist E."/>
            <person name="Lipzen A."/>
            <person name="Khouja H.-R."/>
            <person name="Murat C."/>
            <person name="Ohm R."/>
            <person name="Olson A."/>
            <person name="Spatafora J."/>
            <person name="Veneault-Fourrey C."/>
            <person name="Henrissat B."/>
            <person name="Grigoriev I."/>
            <person name="Martin F."/>
            <person name="Perotto S."/>
        </authorList>
    </citation>
    <scope>NUCLEOTIDE SEQUENCE [LARGE SCALE GENOMIC DNA]</scope>
    <source>
        <strain evidence="8 9">UAMH 7357</strain>
    </source>
</reference>
<keyword evidence="2" id="KW-0805">Transcription regulation</keyword>
<accession>A0A2J6QNJ2</accession>
<protein>
    <recommendedName>
        <fullName evidence="7">Zn(2)-C6 fungal-type domain-containing protein</fullName>
    </recommendedName>
</protein>
<dbReference type="AlphaFoldDB" id="A0A2J6QNJ2"/>
<sequence length="630" mass="70875">MLRNPEPPATETPTRACQNCSRAKAKCAPQDNSSDPQCSRCFRLKKECVFPPRTKRKRRSPNATGNAALEQKIESLVNLLSVAQGITPTSDQPTRPESQPRSEASPNSFHQPQENAAIEPTDLSWAAVSQSCRTAWQGAACELEPQRDPLPPIPQSSESVSPPLHNSRSDSRSLGQGNDSRRLLNVYREQFAPHFPFIHIPESTSAEELRSQKPWLYRTVLMLAAQEERTRQQEMGNQIVSEIASAMLLQGEKSLDMLQSLCICNLWGYYFTSIAPASQSTAMFQLALALLFDLGLNRPVRPDTGPAEVLADFTKFSVDGKQEAIRSSDERRALLSCYLFGSVSMLSVQRHEGLQNSPYINYTCQVLERSAEHDSDFVLVSLVRMQCIVESAYKSLPVKIPGDEIKAPVWMHVKAARVELQKQWDSLRPDIQQHPLIQMNLHDLNIFLYGISLQKSLFPGTTHSQRLDLFYACLMSCQTLLNKFVDMPVSAYFAFSLMELAHIGHSCSTLLKLSLVEEPGWDLAHVRQTVHAEHYLDQLSSKFMQAGTSIDQVQNRVCDESFTTRCGRAVMRVKAWYEAKLAVETMQNLSVPQDQTNVMGIGDTLSVDQMMLDDTDWFEFVMGNCNYWPS</sequence>
<feature type="region of interest" description="Disordered" evidence="6">
    <location>
        <begin position="86"/>
        <end position="112"/>
    </location>
</feature>
<evidence type="ECO:0000256" key="2">
    <source>
        <dbReference type="ARBA" id="ARBA00023015"/>
    </source>
</evidence>
<feature type="region of interest" description="Disordered" evidence="6">
    <location>
        <begin position="144"/>
        <end position="178"/>
    </location>
</feature>
<feature type="domain" description="Zn(2)-C6 fungal-type" evidence="7">
    <location>
        <begin position="16"/>
        <end position="50"/>
    </location>
</feature>
<dbReference type="Gene3D" id="4.10.240.10">
    <property type="entry name" value="Zn(2)-C6 fungal-type DNA-binding domain"/>
    <property type="match status" value="1"/>
</dbReference>